<keyword evidence="1" id="KW-0805">Transcription regulation</keyword>
<dbReference type="RefSeq" id="WP_203669388.1">
    <property type="nucleotide sequence ID" value="NZ_BONO01000022.1"/>
</dbReference>
<dbReference type="InterPro" id="IPR000843">
    <property type="entry name" value="HTH_LacI"/>
</dbReference>
<dbReference type="Gene3D" id="1.10.260.40">
    <property type="entry name" value="lambda repressor-like DNA-binding domains"/>
    <property type="match status" value="1"/>
</dbReference>
<evidence type="ECO:0000256" key="2">
    <source>
        <dbReference type="ARBA" id="ARBA00023125"/>
    </source>
</evidence>
<protein>
    <submittedName>
        <fullName evidence="5">LacI family transcriptional regulator</fullName>
    </submittedName>
</protein>
<sequence>MTVTLRDVAANAGVSFKTVSNVVNGHPHVSEVTRARVLAAIEVLGYRPNQTARSLRHGRSGILALAVPELTSPYFAALASAAGRAAKEHGRVLVIEETRGDVEGERVALVDLTSRLVDGVILSPLVTPHATVVERIGRTPLVMLGEHRYDVAADHVAMDSVRAARELTEHLLATGRTRIAVLGRQEPGSTGGERWRGHVRALAAAGLRPDEALVPRVRAYRREDGVRAVRDLLGAGVRPDAVLCFNDLLALGAQHALRTAGLDVPGDVAVAGFDDVEESRYAGLTTVAPDLGLLAREAVRLLVRRVEDPAVAPAQVEVPFRVVVRASTVGPVDTPGCGPGPGP</sequence>
<dbReference type="Proteomes" id="UP000642125">
    <property type="component" value="Unassembled WGS sequence"/>
</dbReference>
<dbReference type="InterPro" id="IPR046335">
    <property type="entry name" value="LacI/GalR-like_sensor"/>
</dbReference>
<evidence type="ECO:0000259" key="4">
    <source>
        <dbReference type="PROSITE" id="PS50932"/>
    </source>
</evidence>
<reference evidence="5" key="1">
    <citation type="submission" date="2021-01" db="EMBL/GenBank/DDBJ databases">
        <title>Whole genome shotgun sequence of Cellulomonas pakistanensis NBRC 110800.</title>
        <authorList>
            <person name="Komaki H."/>
            <person name="Tamura T."/>
        </authorList>
    </citation>
    <scope>NUCLEOTIDE SEQUENCE</scope>
    <source>
        <strain evidence="5">NBRC 110800</strain>
    </source>
</reference>
<dbReference type="AlphaFoldDB" id="A0A919PCU4"/>
<dbReference type="SUPFAM" id="SSF47413">
    <property type="entry name" value="lambda repressor-like DNA-binding domains"/>
    <property type="match status" value="1"/>
</dbReference>
<dbReference type="GO" id="GO:0000976">
    <property type="term" value="F:transcription cis-regulatory region binding"/>
    <property type="evidence" value="ECO:0007669"/>
    <property type="project" value="TreeGrafter"/>
</dbReference>
<dbReference type="EMBL" id="BONO01000022">
    <property type="protein sequence ID" value="GIG37398.1"/>
    <property type="molecule type" value="Genomic_DNA"/>
</dbReference>
<accession>A0A919PCU4</accession>
<dbReference type="PANTHER" id="PTHR30146:SF109">
    <property type="entry name" value="HTH-TYPE TRANSCRIPTIONAL REGULATOR GALS"/>
    <property type="match status" value="1"/>
</dbReference>
<name>A0A919PCU4_9CELL</name>
<feature type="domain" description="HTH lacI-type" evidence="4">
    <location>
        <begin position="3"/>
        <end position="57"/>
    </location>
</feature>
<dbReference type="CDD" id="cd01392">
    <property type="entry name" value="HTH_LacI"/>
    <property type="match status" value="1"/>
</dbReference>
<gene>
    <name evidence="5" type="ORF">Cpa01nite_27790</name>
</gene>
<dbReference type="InterPro" id="IPR010982">
    <property type="entry name" value="Lambda_DNA-bd_dom_sf"/>
</dbReference>
<dbReference type="Pfam" id="PF13377">
    <property type="entry name" value="Peripla_BP_3"/>
    <property type="match status" value="1"/>
</dbReference>
<dbReference type="InterPro" id="IPR028082">
    <property type="entry name" value="Peripla_BP_I"/>
</dbReference>
<evidence type="ECO:0000256" key="3">
    <source>
        <dbReference type="ARBA" id="ARBA00023163"/>
    </source>
</evidence>
<keyword evidence="6" id="KW-1185">Reference proteome</keyword>
<proteinExistence type="predicted"/>
<keyword evidence="3" id="KW-0804">Transcription</keyword>
<comment type="caution">
    <text evidence="5">The sequence shown here is derived from an EMBL/GenBank/DDBJ whole genome shotgun (WGS) entry which is preliminary data.</text>
</comment>
<evidence type="ECO:0000313" key="5">
    <source>
        <dbReference type="EMBL" id="GIG37398.1"/>
    </source>
</evidence>
<dbReference type="Gene3D" id="3.40.50.2300">
    <property type="match status" value="2"/>
</dbReference>
<dbReference type="Pfam" id="PF00356">
    <property type="entry name" value="LacI"/>
    <property type="match status" value="1"/>
</dbReference>
<evidence type="ECO:0000313" key="6">
    <source>
        <dbReference type="Proteomes" id="UP000642125"/>
    </source>
</evidence>
<evidence type="ECO:0000256" key="1">
    <source>
        <dbReference type="ARBA" id="ARBA00023015"/>
    </source>
</evidence>
<dbReference type="SUPFAM" id="SSF53822">
    <property type="entry name" value="Periplasmic binding protein-like I"/>
    <property type="match status" value="1"/>
</dbReference>
<dbReference type="PROSITE" id="PS00356">
    <property type="entry name" value="HTH_LACI_1"/>
    <property type="match status" value="1"/>
</dbReference>
<dbReference type="PROSITE" id="PS50932">
    <property type="entry name" value="HTH_LACI_2"/>
    <property type="match status" value="1"/>
</dbReference>
<keyword evidence="2" id="KW-0238">DNA-binding</keyword>
<dbReference type="CDD" id="cd06267">
    <property type="entry name" value="PBP1_LacI_sugar_binding-like"/>
    <property type="match status" value="1"/>
</dbReference>
<organism evidence="5 6">
    <name type="scientific">Cellulomonas pakistanensis</name>
    <dbReference type="NCBI Taxonomy" id="992287"/>
    <lineage>
        <taxon>Bacteria</taxon>
        <taxon>Bacillati</taxon>
        <taxon>Actinomycetota</taxon>
        <taxon>Actinomycetes</taxon>
        <taxon>Micrococcales</taxon>
        <taxon>Cellulomonadaceae</taxon>
        <taxon>Cellulomonas</taxon>
    </lineage>
</organism>
<dbReference type="SMART" id="SM00354">
    <property type="entry name" value="HTH_LACI"/>
    <property type="match status" value="1"/>
</dbReference>
<dbReference type="GO" id="GO:0003700">
    <property type="term" value="F:DNA-binding transcription factor activity"/>
    <property type="evidence" value="ECO:0007669"/>
    <property type="project" value="TreeGrafter"/>
</dbReference>
<dbReference type="PANTHER" id="PTHR30146">
    <property type="entry name" value="LACI-RELATED TRANSCRIPTIONAL REPRESSOR"/>
    <property type="match status" value="1"/>
</dbReference>